<keyword evidence="1" id="KW-0732">Signal</keyword>
<dbReference type="AlphaFoldDB" id="J0QT37"/>
<gene>
    <name evidence="2" type="ORF">ME5_01587</name>
</gene>
<dbReference type="STRING" id="1094558.ME5_01587"/>
<reference evidence="2 3" key="1">
    <citation type="submission" date="2012-03" db="EMBL/GenBank/DDBJ databases">
        <title>The Genome Sequence of Bartonella tamiae Th239.</title>
        <authorList>
            <consortium name="The Broad Institute Genome Sequencing Platform"/>
            <consortium name="The Broad Institute Genome Sequencing Center for Infectious Disease"/>
            <person name="Feldgarden M."/>
            <person name="Kirby J."/>
            <person name="Kosoy M."/>
            <person name="Birtles R."/>
            <person name="Probert W.S."/>
            <person name="Chiaraviglio L."/>
            <person name="Young S.K."/>
            <person name="Zeng Q."/>
            <person name="Gargeya S."/>
            <person name="Fitzgerald M."/>
            <person name="Haas B."/>
            <person name="Abouelleil A."/>
            <person name="Alvarado L."/>
            <person name="Arachchi H.M."/>
            <person name="Berlin A."/>
            <person name="Chapman S.B."/>
            <person name="Gearin G."/>
            <person name="Goldberg J."/>
            <person name="Griggs A."/>
            <person name="Gujja S."/>
            <person name="Hansen M."/>
            <person name="Heiman D."/>
            <person name="Howarth C."/>
            <person name="Larimer J."/>
            <person name="Lui A."/>
            <person name="MacDonald P.J.P."/>
            <person name="McCowen C."/>
            <person name="Montmayeur A."/>
            <person name="Murphy C."/>
            <person name="Neiman D."/>
            <person name="Pearson M."/>
            <person name="Priest M."/>
            <person name="Roberts A."/>
            <person name="Saif S."/>
            <person name="Shea T."/>
            <person name="Sisk P."/>
            <person name="Stolte C."/>
            <person name="Sykes S."/>
            <person name="Wortman J."/>
            <person name="Nusbaum C."/>
            <person name="Birren B."/>
        </authorList>
    </citation>
    <scope>NUCLEOTIDE SEQUENCE [LARGE SCALE GENOMIC DNA]</scope>
    <source>
        <strain evidence="2 3">Th239</strain>
    </source>
</reference>
<dbReference type="Proteomes" id="UP000008952">
    <property type="component" value="Unassembled WGS sequence"/>
</dbReference>
<proteinExistence type="predicted"/>
<evidence type="ECO:0000256" key="1">
    <source>
        <dbReference type="SAM" id="SignalP"/>
    </source>
</evidence>
<dbReference type="InterPro" id="IPR009333">
    <property type="entry name" value="DUF992"/>
</dbReference>
<dbReference type="EMBL" id="AIMB01000008">
    <property type="protein sequence ID" value="EJF89036.1"/>
    <property type="molecule type" value="Genomic_DNA"/>
</dbReference>
<accession>J0QT37</accession>
<comment type="caution">
    <text evidence="2">The sequence shown here is derived from an EMBL/GenBank/DDBJ whole genome shotgun (WGS) entry which is preliminary data.</text>
</comment>
<protein>
    <recommendedName>
        <fullName evidence="4">DUF992 domain-containing protein</fullName>
    </recommendedName>
</protein>
<name>J0QT37_9HYPH</name>
<feature type="signal peptide" evidence="1">
    <location>
        <begin position="1"/>
        <end position="27"/>
    </location>
</feature>
<evidence type="ECO:0000313" key="2">
    <source>
        <dbReference type="EMBL" id="EJF89036.1"/>
    </source>
</evidence>
<dbReference type="eggNOG" id="ENOG5032SJ7">
    <property type="taxonomic scope" value="Bacteria"/>
</dbReference>
<dbReference type="PATRIC" id="fig|1094558.3.peg.1698"/>
<evidence type="ECO:0000313" key="3">
    <source>
        <dbReference type="Proteomes" id="UP000008952"/>
    </source>
</evidence>
<evidence type="ECO:0008006" key="4">
    <source>
        <dbReference type="Google" id="ProtNLM"/>
    </source>
</evidence>
<feature type="chain" id="PRO_5003738560" description="DUF992 domain-containing protein" evidence="1">
    <location>
        <begin position="28"/>
        <end position="162"/>
    </location>
</feature>
<dbReference type="Pfam" id="PF06186">
    <property type="entry name" value="DUF992"/>
    <property type="match status" value="1"/>
</dbReference>
<dbReference type="RefSeq" id="WP_008040079.1">
    <property type="nucleotide sequence ID" value="NZ_JH725147.1"/>
</dbReference>
<dbReference type="OrthoDB" id="7362478at2"/>
<sequence>MSHMLKTAFIAGLTTVTALFSTSNIFAADKVTVGMLVCTGQGKTGQIFKSSEELSCIYQPNNKGAQADHYKGKIEEFGLDVGQTGAGQISWLVLAASKDAYSKGVLSGEYGGVGVNAAAGVGAGARILVGNNKAFSLQPVSVEAHEGANLALGVSKLTLRAK</sequence>
<dbReference type="HOGENOM" id="CLU_109378_1_1_5"/>
<organism evidence="2 3">
    <name type="scientific">Bartonella tamiae Th239</name>
    <dbReference type="NCBI Taxonomy" id="1094558"/>
    <lineage>
        <taxon>Bacteria</taxon>
        <taxon>Pseudomonadati</taxon>
        <taxon>Pseudomonadota</taxon>
        <taxon>Alphaproteobacteria</taxon>
        <taxon>Hyphomicrobiales</taxon>
        <taxon>Bartonellaceae</taxon>
        <taxon>Bartonella</taxon>
    </lineage>
</organism>
<keyword evidence="3" id="KW-1185">Reference proteome</keyword>